<dbReference type="Gene3D" id="3.40.350.10">
    <property type="entry name" value="Creatinase/prolidase N-terminal domain"/>
    <property type="match status" value="1"/>
</dbReference>
<dbReference type="eggNOG" id="arCOG01000">
    <property type="taxonomic scope" value="Archaea"/>
</dbReference>
<dbReference type="Gene3D" id="3.90.230.10">
    <property type="entry name" value="Creatinase/methionine aminopeptidase superfamily"/>
    <property type="match status" value="1"/>
</dbReference>
<dbReference type="RefSeq" id="WP_015300463.1">
    <property type="nucleotide sequence ID" value="NC_019964.1"/>
</dbReference>
<dbReference type="AlphaFoldDB" id="L0ICZ3"/>
<dbReference type="OrthoDB" id="1346at2157"/>
<dbReference type="InterPro" id="IPR000994">
    <property type="entry name" value="Pept_M24"/>
</dbReference>
<dbReference type="SUPFAM" id="SSF55920">
    <property type="entry name" value="Creatinase/aminopeptidase"/>
    <property type="match status" value="1"/>
</dbReference>
<keyword evidence="1" id="KW-0479">Metal-binding</keyword>
<dbReference type="InterPro" id="IPR000587">
    <property type="entry name" value="Creatinase_N"/>
</dbReference>
<accession>L0ICZ3</accession>
<dbReference type="GO" id="GO:0046872">
    <property type="term" value="F:metal ion binding"/>
    <property type="evidence" value="ECO:0007669"/>
    <property type="project" value="UniProtKB-KW"/>
</dbReference>
<evidence type="ECO:0000256" key="1">
    <source>
        <dbReference type="ARBA" id="ARBA00022723"/>
    </source>
</evidence>
<dbReference type="GeneID" id="14375445"/>
<keyword evidence="5" id="KW-0645">Protease</keyword>
<dbReference type="InterPro" id="IPR001131">
    <property type="entry name" value="Peptidase_M24B_aminopep-P_CS"/>
</dbReference>
<dbReference type="PANTHER" id="PTHR46112">
    <property type="entry name" value="AMINOPEPTIDASE"/>
    <property type="match status" value="1"/>
</dbReference>
<dbReference type="KEGG" id="hru:Halru_1191"/>
<dbReference type="PROSITE" id="PS00491">
    <property type="entry name" value="PROLINE_PEPTIDASE"/>
    <property type="match status" value="1"/>
</dbReference>
<dbReference type="Pfam" id="PF00557">
    <property type="entry name" value="Peptidase_M24"/>
    <property type="match status" value="1"/>
</dbReference>
<protein>
    <submittedName>
        <fullName evidence="5">Xaa-Pro aminopeptidase</fullName>
    </submittedName>
</protein>
<keyword evidence="6" id="KW-1185">Reference proteome</keyword>
<dbReference type="InterPro" id="IPR029149">
    <property type="entry name" value="Creatin/AminoP/Spt16_N"/>
</dbReference>
<name>L0ICZ3_HALRX</name>
<evidence type="ECO:0000259" key="3">
    <source>
        <dbReference type="Pfam" id="PF00557"/>
    </source>
</evidence>
<keyword evidence="2" id="KW-0378">Hydrolase</keyword>
<dbReference type="HOGENOM" id="CLU_017266_4_1_2"/>
<keyword evidence="5" id="KW-0031">Aminopeptidase</keyword>
<feature type="domain" description="Creatinase N-terminal" evidence="4">
    <location>
        <begin position="13"/>
        <end position="145"/>
    </location>
</feature>
<gene>
    <name evidence="5" type="ordered locus">Halru_1191</name>
</gene>
<dbReference type="GO" id="GO:0004177">
    <property type="term" value="F:aminopeptidase activity"/>
    <property type="evidence" value="ECO:0007669"/>
    <property type="project" value="UniProtKB-KW"/>
</dbReference>
<sequence>MTASQPTFDYEARTRACQEALADRAIECVVLSPGPNMTYLSGFVDEPMERHLLLFVPQSGEPIFLAPTMYDEQLQADSWVSRRRLWDDGDDPTDALAEIVADLDLAGGRVLVDDRMWALFTQDLRDAMPDATFGLASEVLTELRLTKSEAELEVMARAATVADDVSVEIRELGSSAVGMTEAELAREIETRLADHGGDGPSFETIVGAGPNGAKPHHRHGDRAIRAGDPVVLDFGTRVDGYPSDQTRTVVFGEDDSTATGDSTGPETVPDEFSRVFETVREAQETAVAAVEPGIPAEAVDRAARDVIEAAGYGEQFVHRTGHGVGLEVHEPPYIVAGNERTLEPGMVFSIEPGIYVQDSFGVRIEDLVVVTEDGCRRLNDSPHGYTVR</sequence>
<dbReference type="InterPro" id="IPR001714">
    <property type="entry name" value="Pept_M24_MAP"/>
</dbReference>
<dbReference type="InterPro" id="IPR036005">
    <property type="entry name" value="Creatinase/aminopeptidase-like"/>
</dbReference>
<proteinExistence type="predicted"/>
<dbReference type="Pfam" id="PF01321">
    <property type="entry name" value="Creatinase_N"/>
    <property type="match status" value="1"/>
</dbReference>
<reference evidence="5" key="1">
    <citation type="submission" date="2011-09" db="EMBL/GenBank/DDBJ databases">
        <title>Complete sequence of Halovivax ruber XH-70.</title>
        <authorList>
            <consortium name="US DOE Joint Genome Institute"/>
            <person name="Lucas S."/>
            <person name="Han J."/>
            <person name="Lapidus A."/>
            <person name="Cheng J.-F."/>
            <person name="Goodwin L."/>
            <person name="Pitluck S."/>
            <person name="Peters L."/>
            <person name="Mikhailova N."/>
            <person name="Davenport K."/>
            <person name="Detter J.C."/>
            <person name="Han C."/>
            <person name="Tapia R."/>
            <person name="Land M."/>
            <person name="Hauser L."/>
            <person name="Kyrpides N."/>
            <person name="Ivanova N."/>
            <person name="Pagani I."/>
            <person name="Sproer C."/>
            <person name="Anderson I."/>
            <person name="Woyke T."/>
        </authorList>
    </citation>
    <scope>NUCLEOTIDE SEQUENCE</scope>
    <source>
        <strain evidence="5">XH-70</strain>
    </source>
</reference>
<dbReference type="PRINTS" id="PR00599">
    <property type="entry name" value="MAPEPTIDASE"/>
</dbReference>
<dbReference type="SUPFAM" id="SSF53092">
    <property type="entry name" value="Creatinase/prolidase N-terminal domain"/>
    <property type="match status" value="1"/>
</dbReference>
<dbReference type="STRING" id="797302.Halru_1191"/>
<dbReference type="Proteomes" id="UP000010846">
    <property type="component" value="Chromosome"/>
</dbReference>
<dbReference type="InterPro" id="IPR050659">
    <property type="entry name" value="Peptidase_M24B"/>
</dbReference>
<organism evidence="5 6">
    <name type="scientific">Halovivax ruber (strain DSM 18193 / JCM 13892 / XH-70)</name>
    <dbReference type="NCBI Taxonomy" id="797302"/>
    <lineage>
        <taxon>Archaea</taxon>
        <taxon>Methanobacteriati</taxon>
        <taxon>Methanobacteriota</taxon>
        <taxon>Stenosarchaea group</taxon>
        <taxon>Halobacteria</taxon>
        <taxon>Halobacteriales</taxon>
        <taxon>Natrialbaceae</taxon>
        <taxon>Halovivax</taxon>
    </lineage>
</organism>
<dbReference type="CDD" id="cd01092">
    <property type="entry name" value="APP-like"/>
    <property type="match status" value="1"/>
</dbReference>
<dbReference type="EMBL" id="CP003050">
    <property type="protein sequence ID" value="AGB15807.1"/>
    <property type="molecule type" value="Genomic_DNA"/>
</dbReference>
<feature type="domain" description="Peptidase M24" evidence="3">
    <location>
        <begin position="154"/>
        <end position="372"/>
    </location>
</feature>
<evidence type="ECO:0000259" key="4">
    <source>
        <dbReference type="Pfam" id="PF01321"/>
    </source>
</evidence>
<evidence type="ECO:0000313" key="6">
    <source>
        <dbReference type="Proteomes" id="UP000010846"/>
    </source>
</evidence>
<evidence type="ECO:0000256" key="2">
    <source>
        <dbReference type="ARBA" id="ARBA00022801"/>
    </source>
</evidence>
<dbReference type="PANTHER" id="PTHR46112:SF3">
    <property type="entry name" value="AMINOPEPTIDASE YPDF"/>
    <property type="match status" value="1"/>
</dbReference>
<evidence type="ECO:0000313" key="5">
    <source>
        <dbReference type="EMBL" id="AGB15807.1"/>
    </source>
</evidence>